<protein>
    <submittedName>
        <fullName evidence="1">Uncharacterized protein</fullName>
    </submittedName>
</protein>
<organism evidence="1">
    <name type="scientific">Arundo donax</name>
    <name type="common">Giant reed</name>
    <name type="synonym">Donax arundinaceus</name>
    <dbReference type="NCBI Taxonomy" id="35708"/>
    <lineage>
        <taxon>Eukaryota</taxon>
        <taxon>Viridiplantae</taxon>
        <taxon>Streptophyta</taxon>
        <taxon>Embryophyta</taxon>
        <taxon>Tracheophyta</taxon>
        <taxon>Spermatophyta</taxon>
        <taxon>Magnoliopsida</taxon>
        <taxon>Liliopsida</taxon>
        <taxon>Poales</taxon>
        <taxon>Poaceae</taxon>
        <taxon>PACMAD clade</taxon>
        <taxon>Arundinoideae</taxon>
        <taxon>Arundineae</taxon>
        <taxon>Arundo</taxon>
    </lineage>
</organism>
<dbReference type="EMBL" id="GBRH01254107">
    <property type="protein sequence ID" value="JAD43788.1"/>
    <property type="molecule type" value="Transcribed_RNA"/>
</dbReference>
<reference evidence="1" key="1">
    <citation type="submission" date="2014-09" db="EMBL/GenBank/DDBJ databases">
        <authorList>
            <person name="Magalhaes I.L.F."/>
            <person name="Oliveira U."/>
            <person name="Santos F.R."/>
            <person name="Vidigal T.H.D.A."/>
            <person name="Brescovit A.D."/>
            <person name="Santos A.J."/>
        </authorList>
    </citation>
    <scope>NUCLEOTIDE SEQUENCE</scope>
    <source>
        <tissue evidence="1">Shoot tissue taken approximately 20 cm above the soil surface</tissue>
    </source>
</reference>
<evidence type="ECO:0000313" key="1">
    <source>
        <dbReference type="EMBL" id="JAD43788.1"/>
    </source>
</evidence>
<name>A0A0A9A1G6_ARUDO</name>
<sequence>MNRIHAALHDAEEHWNIREELAKLQLRELKEVATTRRTWSTSTSTSTRLSSVERMLSRDLLVFRSATINAR</sequence>
<dbReference type="AlphaFoldDB" id="A0A0A9A1G6"/>
<reference evidence="1" key="2">
    <citation type="journal article" date="2015" name="Data Brief">
        <title>Shoot transcriptome of the giant reed, Arundo donax.</title>
        <authorList>
            <person name="Barrero R.A."/>
            <person name="Guerrero F.D."/>
            <person name="Moolhuijzen P."/>
            <person name="Goolsby J.A."/>
            <person name="Tidwell J."/>
            <person name="Bellgard S.E."/>
            <person name="Bellgard M.I."/>
        </authorList>
    </citation>
    <scope>NUCLEOTIDE SEQUENCE</scope>
    <source>
        <tissue evidence="1">Shoot tissue taken approximately 20 cm above the soil surface</tissue>
    </source>
</reference>
<proteinExistence type="predicted"/>
<accession>A0A0A9A1G6</accession>